<dbReference type="EMBL" id="CP119936">
    <property type="protein sequence ID" value="WFD03107.1"/>
    <property type="molecule type" value="Genomic_DNA"/>
</dbReference>
<keyword evidence="7" id="KW-1185">Reference proteome</keyword>
<evidence type="ECO:0000259" key="5">
    <source>
        <dbReference type="Pfam" id="PF15469"/>
    </source>
</evidence>
<dbReference type="PANTHER" id="PTHR13043">
    <property type="entry name" value="EXOCYST COMPLEX COMPONENT SEC5"/>
    <property type="match status" value="1"/>
</dbReference>
<dbReference type="PANTHER" id="PTHR13043:SF1">
    <property type="entry name" value="EXOCYST COMPLEX COMPONENT 2"/>
    <property type="match status" value="1"/>
</dbReference>
<reference evidence="6" key="1">
    <citation type="submission" date="2023-03" db="EMBL/GenBank/DDBJ databases">
        <title>Mating type loci evolution in Malassezia.</title>
        <authorList>
            <person name="Coelho M.A."/>
        </authorList>
    </citation>
    <scope>NUCLEOTIDE SEQUENCE</scope>
    <source>
        <strain evidence="6">CBS 7876</strain>
    </source>
</reference>
<organism evidence="6 7">
    <name type="scientific">Malassezia obtusa</name>
    <dbReference type="NCBI Taxonomy" id="76774"/>
    <lineage>
        <taxon>Eukaryota</taxon>
        <taxon>Fungi</taxon>
        <taxon>Dikarya</taxon>
        <taxon>Basidiomycota</taxon>
        <taxon>Ustilaginomycotina</taxon>
        <taxon>Malasseziomycetes</taxon>
        <taxon>Malasseziales</taxon>
        <taxon>Malasseziaceae</taxon>
        <taxon>Malassezia</taxon>
    </lineage>
</organism>
<accession>A0AAF0IS30</accession>
<evidence type="ECO:0000256" key="4">
    <source>
        <dbReference type="RuleBase" id="RU365069"/>
    </source>
</evidence>
<protein>
    <recommendedName>
        <fullName evidence="4">Exocyst complex component SEC5</fullName>
    </recommendedName>
</protein>
<feature type="domain" description="Exocyst complex component EXOC2/Sec5 N-terminal" evidence="5">
    <location>
        <begin position="43"/>
        <end position="843"/>
    </location>
</feature>
<dbReference type="GO" id="GO:0000145">
    <property type="term" value="C:exocyst"/>
    <property type="evidence" value="ECO:0007669"/>
    <property type="project" value="UniProtKB-UniRule"/>
</dbReference>
<dbReference type="Proteomes" id="UP001214603">
    <property type="component" value="Chromosome 3"/>
</dbReference>
<dbReference type="AlphaFoldDB" id="A0AAF0IS30"/>
<evidence type="ECO:0000256" key="1">
    <source>
        <dbReference type="ARBA" id="ARBA00010578"/>
    </source>
</evidence>
<comment type="subunit">
    <text evidence="4">Component of the exocyst complex.</text>
</comment>
<gene>
    <name evidence="6" type="primary">SEC5</name>
    <name evidence="6" type="ORF">MOBT1_001796</name>
</gene>
<keyword evidence="4" id="KW-0653">Protein transport</keyword>
<dbReference type="GO" id="GO:0006887">
    <property type="term" value="P:exocytosis"/>
    <property type="evidence" value="ECO:0007669"/>
    <property type="project" value="UniProtKB-KW"/>
</dbReference>
<keyword evidence="2 4" id="KW-0813">Transport</keyword>
<evidence type="ECO:0000256" key="2">
    <source>
        <dbReference type="ARBA" id="ARBA00022448"/>
    </source>
</evidence>
<evidence type="ECO:0000313" key="7">
    <source>
        <dbReference type="Proteomes" id="UP001214603"/>
    </source>
</evidence>
<comment type="function">
    <text evidence="4">Component of the exocyst complex involved in the docking of exocytic vesicles with fusion sites on the plasma membrane.</text>
</comment>
<dbReference type="InterPro" id="IPR039481">
    <property type="entry name" value="EXOC2/Sec5_N_dom"/>
</dbReference>
<dbReference type="Pfam" id="PF15469">
    <property type="entry name" value="Sec5"/>
    <property type="match status" value="1"/>
</dbReference>
<dbReference type="GO" id="GO:0015031">
    <property type="term" value="P:protein transport"/>
    <property type="evidence" value="ECO:0007669"/>
    <property type="project" value="UniProtKB-KW"/>
</dbReference>
<keyword evidence="3 4" id="KW-0268">Exocytosis</keyword>
<name>A0AAF0IS30_9BASI</name>
<dbReference type="InterPro" id="IPR029175">
    <property type="entry name" value="EXOC2/Sec5"/>
</dbReference>
<evidence type="ECO:0000256" key="3">
    <source>
        <dbReference type="ARBA" id="ARBA00022483"/>
    </source>
</evidence>
<comment type="similarity">
    <text evidence="1 4">Belongs to the SEC5 family.</text>
</comment>
<evidence type="ECO:0000313" key="6">
    <source>
        <dbReference type="EMBL" id="WFD03107.1"/>
    </source>
</evidence>
<proteinExistence type="inferred from homology"/>
<sequence length="857" mass="95733">MALRVDEEELLKAYQLQTLYPRQWESAGPADSASEIPGEEWADPLGLRAALPAGRVDPAQRAQVWIGSKTFDAKAFLNAMHPNASFADLSRGAQQLKSSISQRSEALKVLVDENFDRFVSVKATTDGVYREMAIPGGPLAQESDHGVAPLRTSLQKANARADQVFRPVLENYVKAMKLRNTLGVFQRSHFFFNLPGSLNESIQAGHYEVALRDYKKGRYLLESRPGQLLPVQDAASGGAPTDAQLVQQRRIFAKVWDAVEDAMYDMQKRLLAHLREPQHSVEEQEKCIEVLLELDPATDPVAVFLASQHQHIQSLLRIAFEREQGAIQGARLAAHDARHTPLEQAKDLSQCLMLVRTSYGTKPSFSRALSASVWEAIDQMVAKLCSTVVQTVPTFWRIARDYAEGRFTKDRAFADGSIHRQSQAWAAESMEQFAARLYAFFALEPFATRVKEPLFETLPPWVPEPSCSLSTTHYMSSILGSLTDTLNEFKSLAIPGVTKQLEALVLDVRFQFTEVLCCLWLRDARLCYHLENWTPNTQQPAITSYLFSLSVFNRWNAREGFFIADGRSKIQNAPNPRDAQVLTAFSDRLKKTFVHALYAFLDGIVTAALAPNEGATLEPRGADAPAPTRLDRDTRILLSVSNLSHLRTHIIGAWVKQFEEAYHVSLAEEEGLDKELLNDFVRRKGDAISAVIHKGILEGGIDWANHAKPQSVHAFIYQALLLLVEVHAQIRATVPPLVSRVISSLVEIMADATLSAYSRVPTFNKGGMLQATLEIEFLHQTMSFHVSPAAEKSLKRVYETISQRYSSALSAPEQGELLQSELEAVKHTLIASRKATALEFLCFRRPKTDEEKSKSKK</sequence>
<dbReference type="GO" id="GO:0006893">
    <property type="term" value="P:Golgi to plasma membrane transport"/>
    <property type="evidence" value="ECO:0007669"/>
    <property type="project" value="UniProtKB-UniRule"/>
</dbReference>